<dbReference type="PANTHER" id="PTHR23121:SF9">
    <property type="entry name" value="SODIUM-DEPENDENT GLUCOSE TRANSPORTER 1"/>
    <property type="match status" value="1"/>
</dbReference>
<organism evidence="5 6">
    <name type="scientific">Caerostris extrusa</name>
    <name type="common">Bark spider</name>
    <name type="synonym">Caerostris bankana</name>
    <dbReference type="NCBI Taxonomy" id="172846"/>
    <lineage>
        <taxon>Eukaryota</taxon>
        <taxon>Metazoa</taxon>
        <taxon>Ecdysozoa</taxon>
        <taxon>Arthropoda</taxon>
        <taxon>Chelicerata</taxon>
        <taxon>Arachnida</taxon>
        <taxon>Araneae</taxon>
        <taxon>Araneomorphae</taxon>
        <taxon>Entelegynae</taxon>
        <taxon>Araneoidea</taxon>
        <taxon>Araneidae</taxon>
        <taxon>Caerostris</taxon>
    </lineage>
</organism>
<reference evidence="5 6" key="1">
    <citation type="submission" date="2021-06" db="EMBL/GenBank/DDBJ databases">
        <title>Caerostris extrusa draft genome.</title>
        <authorList>
            <person name="Kono N."/>
            <person name="Arakawa K."/>
        </authorList>
    </citation>
    <scope>NUCLEOTIDE SEQUENCE [LARGE SCALE GENOMIC DNA]</scope>
</reference>
<name>A0AAV4R3E1_CAEEX</name>
<dbReference type="Gene3D" id="1.20.1250.20">
    <property type="entry name" value="MFS general substrate transporter like domains"/>
    <property type="match status" value="1"/>
</dbReference>
<evidence type="ECO:0000256" key="2">
    <source>
        <dbReference type="ARBA" id="ARBA00022989"/>
    </source>
</evidence>
<sequence>MLTTYVVKGPLKLTSTIGSYMTSVFWGSFAAARFASIFLAIWFSNLQMIIFDIIICITGALILVIFGASDIWAVWLATVLLGVGTASFFPAAVGWTDRYITMTNKIASSFSIGASFGEMVIPYIIGIYINTVPKVLTYMVAASSILSVVVVFILWLILRKQQDKYLKEEGTTNVVVDA</sequence>
<keyword evidence="1 4" id="KW-0812">Transmembrane</keyword>
<dbReference type="AlphaFoldDB" id="A0AAV4R3E1"/>
<keyword evidence="5" id="KW-0762">Sugar transport</keyword>
<evidence type="ECO:0000313" key="6">
    <source>
        <dbReference type="Proteomes" id="UP001054945"/>
    </source>
</evidence>
<dbReference type="Proteomes" id="UP001054945">
    <property type="component" value="Unassembled WGS sequence"/>
</dbReference>
<evidence type="ECO:0000256" key="4">
    <source>
        <dbReference type="SAM" id="Phobius"/>
    </source>
</evidence>
<accession>A0AAV4R3E1</accession>
<dbReference type="InterPro" id="IPR036259">
    <property type="entry name" value="MFS_trans_sf"/>
</dbReference>
<gene>
    <name evidence="5" type="primary">Mfsd4b1_1</name>
    <name evidence="5" type="ORF">CEXT_809411</name>
</gene>
<keyword evidence="3 4" id="KW-0472">Membrane</keyword>
<feature type="transmembrane region" description="Helical" evidence="4">
    <location>
        <begin position="49"/>
        <end position="68"/>
    </location>
</feature>
<feature type="transmembrane region" description="Helical" evidence="4">
    <location>
        <begin position="135"/>
        <end position="158"/>
    </location>
</feature>
<evidence type="ECO:0000313" key="5">
    <source>
        <dbReference type="EMBL" id="GIY14927.1"/>
    </source>
</evidence>
<dbReference type="PANTHER" id="PTHR23121">
    <property type="entry name" value="SODIUM-DEPENDENT GLUCOSE TRANSPORTER 1"/>
    <property type="match status" value="1"/>
</dbReference>
<keyword evidence="5" id="KW-0813">Transport</keyword>
<keyword evidence="2 4" id="KW-1133">Transmembrane helix</keyword>
<evidence type="ECO:0000256" key="3">
    <source>
        <dbReference type="ARBA" id="ARBA00023136"/>
    </source>
</evidence>
<protein>
    <submittedName>
        <fullName evidence="5">Sodium-dependent glucose transporter 1A</fullName>
    </submittedName>
</protein>
<dbReference type="EMBL" id="BPLR01007171">
    <property type="protein sequence ID" value="GIY14927.1"/>
    <property type="molecule type" value="Genomic_DNA"/>
</dbReference>
<evidence type="ECO:0000256" key="1">
    <source>
        <dbReference type="ARBA" id="ARBA00022692"/>
    </source>
</evidence>
<proteinExistence type="predicted"/>
<feature type="transmembrane region" description="Helical" evidence="4">
    <location>
        <begin position="107"/>
        <end position="129"/>
    </location>
</feature>
<feature type="transmembrane region" description="Helical" evidence="4">
    <location>
        <begin position="74"/>
        <end position="95"/>
    </location>
</feature>
<keyword evidence="6" id="KW-1185">Reference proteome</keyword>
<dbReference type="SUPFAM" id="SSF103473">
    <property type="entry name" value="MFS general substrate transporter"/>
    <property type="match status" value="1"/>
</dbReference>
<feature type="transmembrane region" description="Helical" evidence="4">
    <location>
        <begin position="20"/>
        <end position="42"/>
    </location>
</feature>
<comment type="caution">
    <text evidence="5">The sequence shown here is derived from an EMBL/GenBank/DDBJ whole genome shotgun (WGS) entry which is preliminary data.</text>
</comment>